<dbReference type="Gramene" id="PNT66285">
    <property type="protein sequence ID" value="PNT66285"/>
    <property type="gene ID" value="BRADI_3g09625v3"/>
</dbReference>
<proteinExistence type="predicted"/>
<dbReference type="EMBL" id="CM000882">
    <property type="protein sequence ID" value="PNT66285.1"/>
    <property type="molecule type" value="Genomic_DNA"/>
</dbReference>
<protein>
    <submittedName>
        <fullName evidence="3 4">Uncharacterized protein</fullName>
    </submittedName>
</protein>
<dbReference type="AlphaFoldDB" id="A0A2K2CW84"/>
<dbReference type="Proteomes" id="UP000008810">
    <property type="component" value="Chromosome 3"/>
</dbReference>
<evidence type="ECO:0000256" key="1">
    <source>
        <dbReference type="SAM" id="MobiDB-lite"/>
    </source>
</evidence>
<sequence length="248" mass="27224">MMARTVTSAFLISFLLGVAQCRVLGAEPSTTEGTSSVMGAQHDELGLPKPAAADASAQQRRFFRRTAGFRQERASSDSLRPAVRHRHHWRRDTTTSSVSAHRRRRIRTRTKACSPLVHRRRQWRATTTTTSKTWHAQGPGFSSTSRPPPLPCTAAAIVILTAAARGGGRGEGRFGEVVHGPREPVLAELHGLIDSLFYVGFEAALITHGPRLLDTVTRVACTLLPCRSGSTVYAFRVHVPRVLCLRLM</sequence>
<feature type="region of interest" description="Disordered" evidence="1">
    <location>
        <begin position="73"/>
        <end position="147"/>
    </location>
</feature>
<keyword evidence="5" id="KW-1185">Reference proteome</keyword>
<feature type="signal peptide" evidence="2">
    <location>
        <begin position="1"/>
        <end position="21"/>
    </location>
</feature>
<gene>
    <name evidence="3" type="ORF">BRADI_3g09625v3</name>
</gene>
<reference evidence="4" key="3">
    <citation type="submission" date="2018-08" db="UniProtKB">
        <authorList>
            <consortium name="EnsemblPlants"/>
        </authorList>
    </citation>
    <scope>IDENTIFICATION</scope>
    <source>
        <strain evidence="4">cv. Bd21</strain>
    </source>
</reference>
<evidence type="ECO:0000313" key="3">
    <source>
        <dbReference type="EMBL" id="PNT66285.1"/>
    </source>
</evidence>
<organism evidence="3">
    <name type="scientific">Brachypodium distachyon</name>
    <name type="common">Purple false brome</name>
    <name type="synonym">Trachynia distachya</name>
    <dbReference type="NCBI Taxonomy" id="15368"/>
    <lineage>
        <taxon>Eukaryota</taxon>
        <taxon>Viridiplantae</taxon>
        <taxon>Streptophyta</taxon>
        <taxon>Embryophyta</taxon>
        <taxon>Tracheophyta</taxon>
        <taxon>Spermatophyta</taxon>
        <taxon>Magnoliopsida</taxon>
        <taxon>Liliopsida</taxon>
        <taxon>Poales</taxon>
        <taxon>Poaceae</taxon>
        <taxon>BOP clade</taxon>
        <taxon>Pooideae</taxon>
        <taxon>Stipodae</taxon>
        <taxon>Brachypodieae</taxon>
        <taxon>Brachypodium</taxon>
    </lineage>
</organism>
<reference evidence="3 4" key="1">
    <citation type="journal article" date="2010" name="Nature">
        <title>Genome sequencing and analysis of the model grass Brachypodium distachyon.</title>
        <authorList>
            <consortium name="International Brachypodium Initiative"/>
        </authorList>
    </citation>
    <scope>NUCLEOTIDE SEQUENCE [LARGE SCALE GENOMIC DNA]</scope>
    <source>
        <strain evidence="3 4">Bd21</strain>
    </source>
</reference>
<name>A0A2K2CW84_BRADI</name>
<evidence type="ECO:0000256" key="2">
    <source>
        <dbReference type="SAM" id="SignalP"/>
    </source>
</evidence>
<feature type="chain" id="PRO_5036319185" evidence="2">
    <location>
        <begin position="22"/>
        <end position="248"/>
    </location>
</feature>
<dbReference type="EnsemblPlants" id="PNT66285">
    <property type="protein sequence ID" value="PNT66285"/>
    <property type="gene ID" value="BRADI_3g09625v3"/>
</dbReference>
<dbReference type="InParanoid" id="A0A2K2CW84"/>
<reference evidence="3" key="2">
    <citation type="submission" date="2017-06" db="EMBL/GenBank/DDBJ databases">
        <title>WGS assembly of Brachypodium distachyon.</title>
        <authorList>
            <consortium name="The International Brachypodium Initiative"/>
            <person name="Lucas S."/>
            <person name="Harmon-Smith M."/>
            <person name="Lail K."/>
            <person name="Tice H."/>
            <person name="Grimwood J."/>
            <person name="Bruce D."/>
            <person name="Barry K."/>
            <person name="Shu S."/>
            <person name="Lindquist E."/>
            <person name="Wang M."/>
            <person name="Pitluck S."/>
            <person name="Vogel J.P."/>
            <person name="Garvin D.F."/>
            <person name="Mockler T.C."/>
            <person name="Schmutz J."/>
            <person name="Rokhsar D."/>
            <person name="Bevan M.W."/>
        </authorList>
    </citation>
    <scope>NUCLEOTIDE SEQUENCE</scope>
    <source>
        <strain evidence="3">Bd21</strain>
    </source>
</reference>
<evidence type="ECO:0000313" key="4">
    <source>
        <dbReference type="EnsemblPlants" id="PNT66285"/>
    </source>
</evidence>
<keyword evidence="2" id="KW-0732">Signal</keyword>
<feature type="compositionally biased region" description="Basic residues" evidence="1">
    <location>
        <begin position="100"/>
        <end position="110"/>
    </location>
</feature>
<evidence type="ECO:0000313" key="5">
    <source>
        <dbReference type="Proteomes" id="UP000008810"/>
    </source>
</evidence>
<accession>A0A2K2CW84</accession>